<dbReference type="InterPro" id="IPR002328">
    <property type="entry name" value="ADH_Zn_CS"/>
</dbReference>
<keyword evidence="4" id="KW-0520">NAD</keyword>
<dbReference type="Gene3D" id="3.90.180.10">
    <property type="entry name" value="Medium-chain alcohol dehydrogenases, catalytic domain"/>
    <property type="match status" value="1"/>
</dbReference>
<sequence length="362" mass="37494">MRDVIEIAAAVLDAPGAPFSIERLVMDPPGPGQARVKLHACGVCHTDAVMRQGAIPVPFPAILGHEGAGVIEAIGPDAGYFQPGDHVLLSFASCGHCHACSDHQPGYCDAFFALNFGLGPQDGAPGIRRNGEPIPARVFGQSAFASHAVVDIRTMVRIDKKLPLATLAPLGCGVQTGAGTVLETLQVQPGQSLAVLGAGAVGLSAVMAGKIAGAPRIALLDRHAHRLEVGQELGATEIATDIAELAGPFDHIVDTTGAVALLEPAFDRLAGRGTLALVGAYPPSAVFPVSPSAIMSGGRRVIGVVEGGIDPSLFLPALVEHYRMGRLPLEKIIRFYPFEAAEEAMQASDSGEVIKPVLVMEA</sequence>
<dbReference type="EMBL" id="JAVDRD010000010">
    <property type="protein sequence ID" value="MDR6512489.1"/>
    <property type="molecule type" value="Genomic_DNA"/>
</dbReference>
<dbReference type="InterPro" id="IPR011032">
    <property type="entry name" value="GroES-like_sf"/>
</dbReference>
<dbReference type="RefSeq" id="WP_309806030.1">
    <property type="nucleotide sequence ID" value="NZ_JAVDRD010000010.1"/>
</dbReference>
<accession>A0ABU1MQ63</accession>
<reference evidence="7 8" key="1">
    <citation type="submission" date="2023-07" db="EMBL/GenBank/DDBJ databases">
        <title>Sorghum-associated microbial communities from plants grown in Nebraska, USA.</title>
        <authorList>
            <person name="Schachtman D."/>
        </authorList>
    </citation>
    <scope>NUCLEOTIDE SEQUENCE [LARGE SCALE GENOMIC DNA]</scope>
    <source>
        <strain evidence="7 8">DS1027</strain>
    </source>
</reference>
<name>A0ABU1MQ63_9SPHN</name>
<dbReference type="InterPro" id="IPR013154">
    <property type="entry name" value="ADH-like_N"/>
</dbReference>
<dbReference type="SMART" id="SM00829">
    <property type="entry name" value="PKS_ER"/>
    <property type="match status" value="1"/>
</dbReference>
<protein>
    <submittedName>
        <fullName evidence="7">Aryl-alcohol dehydrogenase</fullName>
        <ecNumber evidence="7">1.1.1.90</ecNumber>
    </submittedName>
</protein>
<evidence type="ECO:0000259" key="6">
    <source>
        <dbReference type="SMART" id="SM00829"/>
    </source>
</evidence>
<comment type="similarity">
    <text evidence="5">Belongs to the zinc-containing alcohol dehydrogenase family.</text>
</comment>
<dbReference type="GO" id="GO:0018456">
    <property type="term" value="F:aryl-alcohol dehydrogenase (NAD+) activity"/>
    <property type="evidence" value="ECO:0007669"/>
    <property type="project" value="UniProtKB-EC"/>
</dbReference>
<dbReference type="CDD" id="cd08278">
    <property type="entry name" value="benzyl_alcohol_DH"/>
    <property type="match status" value="1"/>
</dbReference>
<dbReference type="PANTHER" id="PTHR43880:SF12">
    <property type="entry name" value="ALCOHOL DEHYDROGENASE CLASS-3"/>
    <property type="match status" value="1"/>
</dbReference>
<evidence type="ECO:0000256" key="3">
    <source>
        <dbReference type="ARBA" id="ARBA00023002"/>
    </source>
</evidence>
<dbReference type="PANTHER" id="PTHR43880">
    <property type="entry name" value="ALCOHOL DEHYDROGENASE"/>
    <property type="match status" value="1"/>
</dbReference>
<dbReference type="Pfam" id="PF00107">
    <property type="entry name" value="ADH_zinc_N"/>
    <property type="match status" value="1"/>
</dbReference>
<keyword evidence="1 5" id="KW-0479">Metal-binding</keyword>
<keyword evidence="2 5" id="KW-0862">Zinc</keyword>
<organism evidence="7 8">
    <name type="scientific">Novosphingobium capsulatum</name>
    <dbReference type="NCBI Taxonomy" id="13688"/>
    <lineage>
        <taxon>Bacteria</taxon>
        <taxon>Pseudomonadati</taxon>
        <taxon>Pseudomonadota</taxon>
        <taxon>Alphaproteobacteria</taxon>
        <taxon>Sphingomonadales</taxon>
        <taxon>Sphingomonadaceae</taxon>
        <taxon>Novosphingobium</taxon>
    </lineage>
</organism>
<dbReference type="Gene3D" id="3.40.50.720">
    <property type="entry name" value="NAD(P)-binding Rossmann-like Domain"/>
    <property type="match status" value="1"/>
</dbReference>
<keyword evidence="8" id="KW-1185">Reference proteome</keyword>
<dbReference type="SUPFAM" id="SSF51735">
    <property type="entry name" value="NAD(P)-binding Rossmann-fold domains"/>
    <property type="match status" value="1"/>
</dbReference>
<comment type="cofactor">
    <cofactor evidence="5">
        <name>Zn(2+)</name>
        <dbReference type="ChEBI" id="CHEBI:29105"/>
    </cofactor>
</comment>
<dbReference type="SUPFAM" id="SSF50129">
    <property type="entry name" value="GroES-like"/>
    <property type="match status" value="1"/>
</dbReference>
<evidence type="ECO:0000256" key="1">
    <source>
        <dbReference type="ARBA" id="ARBA00022723"/>
    </source>
</evidence>
<dbReference type="EC" id="1.1.1.90" evidence="7"/>
<feature type="domain" description="Enoyl reductase (ER)" evidence="6">
    <location>
        <begin position="16"/>
        <end position="358"/>
    </location>
</feature>
<evidence type="ECO:0000256" key="5">
    <source>
        <dbReference type="RuleBase" id="RU361277"/>
    </source>
</evidence>
<dbReference type="InterPro" id="IPR036291">
    <property type="entry name" value="NAD(P)-bd_dom_sf"/>
</dbReference>
<gene>
    <name evidence="7" type="ORF">J2792_003374</name>
</gene>
<dbReference type="Proteomes" id="UP001184150">
    <property type="component" value="Unassembled WGS sequence"/>
</dbReference>
<evidence type="ECO:0000313" key="7">
    <source>
        <dbReference type="EMBL" id="MDR6512489.1"/>
    </source>
</evidence>
<dbReference type="Pfam" id="PF08240">
    <property type="entry name" value="ADH_N"/>
    <property type="match status" value="1"/>
</dbReference>
<evidence type="ECO:0000256" key="4">
    <source>
        <dbReference type="ARBA" id="ARBA00023027"/>
    </source>
</evidence>
<evidence type="ECO:0000313" key="8">
    <source>
        <dbReference type="Proteomes" id="UP001184150"/>
    </source>
</evidence>
<proteinExistence type="inferred from homology"/>
<evidence type="ECO:0000256" key="2">
    <source>
        <dbReference type="ARBA" id="ARBA00022833"/>
    </source>
</evidence>
<dbReference type="InterPro" id="IPR020843">
    <property type="entry name" value="ER"/>
</dbReference>
<dbReference type="PROSITE" id="PS00059">
    <property type="entry name" value="ADH_ZINC"/>
    <property type="match status" value="1"/>
</dbReference>
<comment type="caution">
    <text evidence="7">The sequence shown here is derived from an EMBL/GenBank/DDBJ whole genome shotgun (WGS) entry which is preliminary data.</text>
</comment>
<dbReference type="InterPro" id="IPR013149">
    <property type="entry name" value="ADH-like_C"/>
</dbReference>
<keyword evidence="3 7" id="KW-0560">Oxidoreductase</keyword>